<dbReference type="InterPro" id="IPR005128">
    <property type="entry name" value="Acetolactate_a_deCO2ase"/>
</dbReference>
<comment type="similarity">
    <text evidence="3">Belongs to the alpha-acetolactate decarboxylase family.</text>
</comment>
<dbReference type="InParanoid" id="E1ZEY1"/>
<evidence type="ECO:0000256" key="4">
    <source>
        <dbReference type="ARBA" id="ARBA00013204"/>
    </source>
</evidence>
<dbReference type="AlphaFoldDB" id="E1ZEY1"/>
<proteinExistence type="inferred from homology"/>
<sequence>MARKEVTLALPTDLVEQLESLAHAQCQTFEEQVVAELRRSVSRLSGISCDRLARDQSSELHLTSPIIGLVEGLLTGETTIGEVLCKGDFGIGTLNHLDGEVVILDGVAYQQGWQGRCRLVDDAEKTPFMTVTRWQPGRAVTVPLSARMDRAQLLAELERHFPSPNLFYAIRLTGRFESLRARSVKKQKVDRPLVAVAKDQAVFELGAGSGTLVGFWSPPFMGSALTVPGFHLHFLSEDKMQGGHLLEAVLLEGEAQIQALHHTDTDLPKTQTFLGADLTRDPAEDLESAEK</sequence>
<dbReference type="UniPathway" id="UPA00626">
    <property type="reaction ID" value="UER00678"/>
</dbReference>
<dbReference type="GO" id="GO:0045151">
    <property type="term" value="P:acetoin biosynthetic process"/>
    <property type="evidence" value="ECO:0007669"/>
    <property type="project" value="UniProtKB-KW"/>
</dbReference>
<reference evidence="9 10" key="1">
    <citation type="journal article" date="2010" name="Plant Cell">
        <title>The Chlorella variabilis NC64A genome reveals adaptation to photosymbiosis, coevolution with viruses, and cryptic sex.</title>
        <authorList>
            <person name="Blanc G."/>
            <person name="Duncan G."/>
            <person name="Agarkova I."/>
            <person name="Borodovsky M."/>
            <person name="Gurnon J."/>
            <person name="Kuo A."/>
            <person name="Lindquist E."/>
            <person name="Lucas S."/>
            <person name="Pangilinan J."/>
            <person name="Polle J."/>
            <person name="Salamov A."/>
            <person name="Terry A."/>
            <person name="Yamada T."/>
            <person name="Dunigan D.D."/>
            <person name="Grigoriev I.V."/>
            <person name="Claverie J.M."/>
            <person name="Van Etten J.L."/>
        </authorList>
    </citation>
    <scope>NUCLEOTIDE SEQUENCE [LARGE SCALE GENOMIC DNA]</scope>
    <source>
        <strain evidence="9 10">NC64A</strain>
    </source>
</reference>
<dbReference type="PIRSF" id="PIRSF001332">
    <property type="entry name" value="Acetolac_decarb"/>
    <property type="match status" value="1"/>
</dbReference>
<name>E1ZEY1_CHLVA</name>
<evidence type="ECO:0000313" key="10">
    <source>
        <dbReference type="Proteomes" id="UP000008141"/>
    </source>
</evidence>
<dbReference type="PANTHER" id="PTHR35524:SF1">
    <property type="entry name" value="ALPHA-ACETOLACTATE DECARBOXYLASE"/>
    <property type="match status" value="1"/>
</dbReference>
<keyword evidence="8" id="KW-0456">Lyase</keyword>
<keyword evidence="10" id="KW-1185">Reference proteome</keyword>
<evidence type="ECO:0000256" key="8">
    <source>
        <dbReference type="ARBA" id="ARBA00023239"/>
    </source>
</evidence>
<evidence type="ECO:0000256" key="3">
    <source>
        <dbReference type="ARBA" id="ARBA00007106"/>
    </source>
</evidence>
<organism evidence="10">
    <name type="scientific">Chlorella variabilis</name>
    <name type="common">Green alga</name>
    <dbReference type="NCBI Taxonomy" id="554065"/>
    <lineage>
        <taxon>Eukaryota</taxon>
        <taxon>Viridiplantae</taxon>
        <taxon>Chlorophyta</taxon>
        <taxon>core chlorophytes</taxon>
        <taxon>Trebouxiophyceae</taxon>
        <taxon>Chlorellales</taxon>
        <taxon>Chlorellaceae</taxon>
        <taxon>Chlorella clade</taxon>
        <taxon>Chlorella</taxon>
    </lineage>
</organism>
<dbReference type="GeneID" id="17354993"/>
<keyword evidence="7" id="KW-0005">Acetoin biosynthesis</keyword>
<dbReference type="EC" id="4.1.1.5" evidence="4"/>
<evidence type="ECO:0000256" key="1">
    <source>
        <dbReference type="ARBA" id="ARBA00001784"/>
    </source>
</evidence>
<dbReference type="OrthoDB" id="509395at2759"/>
<dbReference type="NCBIfam" id="TIGR01252">
    <property type="entry name" value="acetolac_decarb"/>
    <property type="match status" value="1"/>
</dbReference>
<comment type="catalytic activity">
    <reaction evidence="1">
        <text>(2S)-2-acetolactate + H(+) = (R)-acetoin + CO2</text>
        <dbReference type="Rhea" id="RHEA:21580"/>
        <dbReference type="ChEBI" id="CHEBI:15378"/>
        <dbReference type="ChEBI" id="CHEBI:15686"/>
        <dbReference type="ChEBI" id="CHEBI:16526"/>
        <dbReference type="ChEBI" id="CHEBI:58476"/>
        <dbReference type="EC" id="4.1.1.5"/>
    </reaction>
</comment>
<dbReference type="KEGG" id="cvr:CHLNCDRAFT_134073"/>
<evidence type="ECO:0000256" key="5">
    <source>
        <dbReference type="ARBA" id="ARBA00020164"/>
    </source>
</evidence>
<dbReference type="STRING" id="554065.E1ZEY1"/>
<dbReference type="PANTHER" id="PTHR35524">
    <property type="entry name" value="ALPHA-ACETOLACTATE DECARBOXYLASE"/>
    <property type="match status" value="1"/>
</dbReference>
<dbReference type="EMBL" id="GL433844">
    <property type="protein sequence ID" value="EFN55738.1"/>
    <property type="molecule type" value="Genomic_DNA"/>
</dbReference>
<gene>
    <name evidence="9" type="ORF">CHLNCDRAFT_134073</name>
</gene>
<comment type="pathway">
    <text evidence="2">Polyol metabolism; (R,R)-butane-2,3-diol biosynthesis; (R,R)-butane-2,3-diol from pyruvate: step 2/3.</text>
</comment>
<accession>E1ZEY1</accession>
<evidence type="ECO:0000256" key="2">
    <source>
        <dbReference type="ARBA" id="ARBA00005170"/>
    </source>
</evidence>
<dbReference type="eggNOG" id="ENOG502S81V">
    <property type="taxonomic scope" value="Eukaryota"/>
</dbReference>
<evidence type="ECO:0000313" key="9">
    <source>
        <dbReference type="EMBL" id="EFN55738.1"/>
    </source>
</evidence>
<dbReference type="Pfam" id="PF03306">
    <property type="entry name" value="AAL_decarboxy"/>
    <property type="match status" value="1"/>
</dbReference>
<dbReference type="SUPFAM" id="SSF117856">
    <property type="entry name" value="AF0104/ALDC/Ptd012-like"/>
    <property type="match status" value="1"/>
</dbReference>
<dbReference type="Proteomes" id="UP000008141">
    <property type="component" value="Unassembled WGS sequence"/>
</dbReference>
<dbReference type="CDD" id="cd17299">
    <property type="entry name" value="acetolactate_decarboxylase"/>
    <property type="match status" value="1"/>
</dbReference>
<protein>
    <recommendedName>
        <fullName evidence="5">Alpha-acetolactate decarboxylase</fullName>
        <ecNumber evidence="4">4.1.1.5</ecNumber>
    </recommendedName>
</protein>
<evidence type="ECO:0000256" key="6">
    <source>
        <dbReference type="ARBA" id="ARBA00022793"/>
    </source>
</evidence>
<dbReference type="Gene3D" id="3.30.1330.80">
    <property type="entry name" value="Hypothetical protein, similar to alpha- acetolactate decarboxylase, domain 2"/>
    <property type="match status" value="2"/>
</dbReference>
<dbReference type="GO" id="GO:0047605">
    <property type="term" value="F:acetolactate decarboxylase activity"/>
    <property type="evidence" value="ECO:0007669"/>
    <property type="project" value="UniProtKB-EC"/>
</dbReference>
<evidence type="ECO:0000256" key="7">
    <source>
        <dbReference type="ARBA" id="ARBA00023061"/>
    </source>
</evidence>
<dbReference type="RefSeq" id="XP_005847840.1">
    <property type="nucleotide sequence ID" value="XM_005847778.1"/>
</dbReference>
<keyword evidence="6" id="KW-0210">Decarboxylase</keyword>